<evidence type="ECO:0000259" key="1">
    <source>
        <dbReference type="Pfam" id="PF11695"/>
    </source>
</evidence>
<reference evidence="3" key="1">
    <citation type="submission" date="2017-08" db="EMBL/GenBank/DDBJ databases">
        <title>A dynamic microbial community with high functional redundancy inhabits the cold, oxic subseafloor aquifer.</title>
        <authorList>
            <person name="Tully B.J."/>
            <person name="Wheat C.G."/>
            <person name="Glazer B.T."/>
            <person name="Huber J.A."/>
        </authorList>
    </citation>
    <scope>NUCLEOTIDE SEQUENCE [LARGE SCALE GENOMIC DNA]</scope>
</reference>
<accession>A0A2A4X3F7</accession>
<dbReference type="AlphaFoldDB" id="A0A2A4X3F7"/>
<organism evidence="2 3">
    <name type="scientific">SAR86 cluster bacterium</name>
    <dbReference type="NCBI Taxonomy" id="2030880"/>
    <lineage>
        <taxon>Bacteria</taxon>
        <taxon>Pseudomonadati</taxon>
        <taxon>Pseudomonadota</taxon>
        <taxon>Gammaproteobacteria</taxon>
        <taxon>SAR86 cluster</taxon>
    </lineage>
</organism>
<dbReference type="Pfam" id="PF11695">
    <property type="entry name" value="DUF3291"/>
    <property type="match status" value="1"/>
</dbReference>
<comment type="caution">
    <text evidence="2">The sequence shown here is derived from an EMBL/GenBank/DDBJ whole genome shotgun (WGS) entry which is preliminary data.</text>
</comment>
<dbReference type="InterPro" id="IPR021708">
    <property type="entry name" value="DUF3291"/>
</dbReference>
<dbReference type="SUPFAM" id="SSF54909">
    <property type="entry name" value="Dimeric alpha+beta barrel"/>
    <property type="match status" value="1"/>
</dbReference>
<protein>
    <recommendedName>
        <fullName evidence="1">DUF3291 domain-containing protein</fullName>
    </recommendedName>
</protein>
<proteinExistence type="predicted"/>
<evidence type="ECO:0000313" key="2">
    <source>
        <dbReference type="EMBL" id="PCI77143.1"/>
    </source>
</evidence>
<feature type="domain" description="DUF3291" evidence="1">
    <location>
        <begin position="6"/>
        <end position="142"/>
    </location>
</feature>
<evidence type="ECO:0000313" key="3">
    <source>
        <dbReference type="Proteomes" id="UP000218767"/>
    </source>
</evidence>
<gene>
    <name evidence="2" type="ORF">COB20_08770</name>
</gene>
<sequence length="168" mass="19120">MSGWQIAQLNTAHMLAPAESPQLAEFFANLDRINALADQAPGFVWRLQDDEGSATNFRPFGADVLVNMSVWLDIESLHNYVYRSAHIEIMAKRKQWFELLREAYSVLWWIPASTFPTLEQAQEKLELLKMKGPSSEAFTFKEAFPSPEHSIGGDSLDVRHFDDRCSAD</sequence>
<dbReference type="InterPro" id="IPR011008">
    <property type="entry name" value="Dimeric_a/b-barrel"/>
</dbReference>
<dbReference type="Proteomes" id="UP000218767">
    <property type="component" value="Unassembled WGS sequence"/>
</dbReference>
<name>A0A2A4X3F7_9GAMM</name>
<dbReference type="EMBL" id="NVUL01000048">
    <property type="protein sequence ID" value="PCI77143.1"/>
    <property type="molecule type" value="Genomic_DNA"/>
</dbReference>